<evidence type="ECO:0000259" key="1">
    <source>
        <dbReference type="Pfam" id="PF12937"/>
    </source>
</evidence>
<keyword evidence="3" id="KW-1185">Reference proteome</keyword>
<evidence type="ECO:0000313" key="3">
    <source>
        <dbReference type="Proteomes" id="UP001218218"/>
    </source>
</evidence>
<sequence>MTIAHNPTELLLQIFHYAVAGSPVEAGSGTTAAFPISQVCQRWRHIALDSPALWNNVRFPRSIYTRSTPMLDEVLTRSRTHPLTVVFSYSEPLEGEQLDFAPFFSKMAEVCHRFQAIHAILPRSAMLPFSGILGHQIFPLLVHLHITQNDDLTPVPVTFENAPRLSVLQLENITLCRNRNRSARLVALFGDIPAPVMDGLDDLTITHSPSPNFKHVDVPTEIALTSLKLDKLSRSHYSFRLQEFLTSFQMPHLRHLELSIADSKCYFSAQFLRALAPPAVYPALRSAKFTGLSLVEITPDFCRALPVLKTLVLVEMDPSPLVELLRADSTLCPNLLEFYLDGYLRRR</sequence>
<proteinExistence type="predicted"/>
<dbReference type="SUPFAM" id="SSF52047">
    <property type="entry name" value="RNI-like"/>
    <property type="match status" value="1"/>
</dbReference>
<gene>
    <name evidence="2" type="ORF">DFH08DRAFT_1011354</name>
</gene>
<name>A0AAD6ZXD4_9AGAR</name>
<dbReference type="Proteomes" id="UP001218218">
    <property type="component" value="Unassembled WGS sequence"/>
</dbReference>
<dbReference type="InterPro" id="IPR032675">
    <property type="entry name" value="LRR_dom_sf"/>
</dbReference>
<comment type="caution">
    <text evidence="2">The sequence shown here is derived from an EMBL/GenBank/DDBJ whole genome shotgun (WGS) entry which is preliminary data.</text>
</comment>
<protein>
    <recommendedName>
        <fullName evidence="1">F-box domain-containing protein</fullName>
    </recommendedName>
</protein>
<feature type="domain" description="F-box" evidence="1">
    <location>
        <begin position="7"/>
        <end position="59"/>
    </location>
</feature>
<organism evidence="2 3">
    <name type="scientific">Mycena albidolilacea</name>
    <dbReference type="NCBI Taxonomy" id="1033008"/>
    <lineage>
        <taxon>Eukaryota</taxon>
        <taxon>Fungi</taxon>
        <taxon>Dikarya</taxon>
        <taxon>Basidiomycota</taxon>
        <taxon>Agaricomycotina</taxon>
        <taxon>Agaricomycetes</taxon>
        <taxon>Agaricomycetidae</taxon>
        <taxon>Agaricales</taxon>
        <taxon>Marasmiineae</taxon>
        <taxon>Mycenaceae</taxon>
        <taxon>Mycena</taxon>
    </lineage>
</organism>
<dbReference type="Pfam" id="PF12937">
    <property type="entry name" value="F-box-like"/>
    <property type="match status" value="1"/>
</dbReference>
<evidence type="ECO:0000313" key="2">
    <source>
        <dbReference type="EMBL" id="KAJ7342879.1"/>
    </source>
</evidence>
<accession>A0AAD6ZXD4</accession>
<reference evidence="2" key="1">
    <citation type="submission" date="2023-03" db="EMBL/GenBank/DDBJ databases">
        <title>Massive genome expansion in bonnet fungi (Mycena s.s.) driven by repeated elements and novel gene families across ecological guilds.</title>
        <authorList>
            <consortium name="Lawrence Berkeley National Laboratory"/>
            <person name="Harder C.B."/>
            <person name="Miyauchi S."/>
            <person name="Viragh M."/>
            <person name="Kuo A."/>
            <person name="Thoen E."/>
            <person name="Andreopoulos B."/>
            <person name="Lu D."/>
            <person name="Skrede I."/>
            <person name="Drula E."/>
            <person name="Henrissat B."/>
            <person name="Morin E."/>
            <person name="Kohler A."/>
            <person name="Barry K."/>
            <person name="LaButti K."/>
            <person name="Morin E."/>
            <person name="Salamov A."/>
            <person name="Lipzen A."/>
            <person name="Mereny Z."/>
            <person name="Hegedus B."/>
            <person name="Baldrian P."/>
            <person name="Stursova M."/>
            <person name="Weitz H."/>
            <person name="Taylor A."/>
            <person name="Grigoriev I.V."/>
            <person name="Nagy L.G."/>
            <person name="Martin F."/>
            <person name="Kauserud H."/>
        </authorList>
    </citation>
    <scope>NUCLEOTIDE SEQUENCE</scope>
    <source>
        <strain evidence="2">CBHHK002</strain>
    </source>
</reference>
<dbReference type="Gene3D" id="3.80.10.10">
    <property type="entry name" value="Ribonuclease Inhibitor"/>
    <property type="match status" value="1"/>
</dbReference>
<dbReference type="Gene3D" id="1.20.1280.50">
    <property type="match status" value="1"/>
</dbReference>
<dbReference type="InterPro" id="IPR001810">
    <property type="entry name" value="F-box_dom"/>
</dbReference>
<dbReference type="EMBL" id="JARIHO010000024">
    <property type="protein sequence ID" value="KAJ7342879.1"/>
    <property type="molecule type" value="Genomic_DNA"/>
</dbReference>
<dbReference type="AlphaFoldDB" id="A0AAD6ZXD4"/>